<accession>A0ABV1HP44</accession>
<name>A0ABV1HP44_9FIRM</name>
<sequence length="285" mass="30565">MKEKMNQMFRDKLFLVMLVLGLLTMVAAAGVVTIRRGNGQEQKPYVDMQGQDEYFAEEAKDQAPVAGNSNAENSGSEITQEEQVLAEAASNQDNAAAEQGHIAEEAGPETGNGQNTGLAANGTKDDGADPAVKEAGAGGSAATALVLNFVDTSKMLWPARGNVLLDYSMDSTIYFPTLEQYKCNPGLVIQSEVSTPVYAPAAARVLEAGNNEEIGDYVVLDLGNDYTVTCGQLKEITAVQGEYLEAGQLLGYVAEPTKYYTIEGSNVFLEMRHGEKTVDPLDYLE</sequence>
<dbReference type="CDD" id="cd12797">
    <property type="entry name" value="M23_peptidase"/>
    <property type="match status" value="1"/>
</dbReference>
<reference evidence="3 4" key="1">
    <citation type="submission" date="2024-03" db="EMBL/GenBank/DDBJ databases">
        <title>Human intestinal bacterial collection.</title>
        <authorList>
            <person name="Pauvert C."/>
            <person name="Hitch T.C.A."/>
            <person name="Clavel T."/>
        </authorList>
    </citation>
    <scope>NUCLEOTIDE SEQUENCE [LARGE SCALE GENOMIC DNA]</scope>
    <source>
        <strain evidence="3 4">CLA-AP-H27</strain>
    </source>
</reference>
<keyword evidence="3" id="KW-0378">Hydrolase</keyword>
<evidence type="ECO:0000256" key="1">
    <source>
        <dbReference type="SAM" id="MobiDB-lite"/>
    </source>
</evidence>
<dbReference type="EC" id="3.4.-.-" evidence="3"/>
<dbReference type="PANTHER" id="PTHR21666">
    <property type="entry name" value="PEPTIDASE-RELATED"/>
    <property type="match status" value="1"/>
</dbReference>
<protein>
    <submittedName>
        <fullName evidence="3">M23 family metallopeptidase</fullName>
        <ecNumber evidence="3">3.4.-.-</ecNumber>
    </submittedName>
</protein>
<dbReference type="Proteomes" id="UP001437460">
    <property type="component" value="Unassembled WGS sequence"/>
</dbReference>
<evidence type="ECO:0000313" key="4">
    <source>
        <dbReference type="Proteomes" id="UP001437460"/>
    </source>
</evidence>
<feature type="region of interest" description="Disordered" evidence="1">
    <location>
        <begin position="105"/>
        <end position="129"/>
    </location>
</feature>
<dbReference type="EMBL" id="JBBMFJ010000031">
    <property type="protein sequence ID" value="MEQ2564097.1"/>
    <property type="molecule type" value="Genomic_DNA"/>
</dbReference>
<feature type="domain" description="M23ase beta-sheet core" evidence="2">
    <location>
        <begin position="184"/>
        <end position="280"/>
    </location>
</feature>
<dbReference type="InterPro" id="IPR016047">
    <property type="entry name" value="M23ase_b-sheet_dom"/>
</dbReference>
<dbReference type="RefSeq" id="WP_349230147.1">
    <property type="nucleotide sequence ID" value="NZ_JBBMFJ010000031.1"/>
</dbReference>
<dbReference type="InterPro" id="IPR050570">
    <property type="entry name" value="Cell_wall_metabolism_enzyme"/>
</dbReference>
<comment type="caution">
    <text evidence="3">The sequence shown here is derived from an EMBL/GenBank/DDBJ whole genome shotgun (WGS) entry which is preliminary data.</text>
</comment>
<organism evidence="3 4">
    <name type="scientific">Ventrimonas faecis</name>
    <dbReference type="NCBI Taxonomy" id="3133170"/>
    <lineage>
        <taxon>Bacteria</taxon>
        <taxon>Bacillati</taxon>
        <taxon>Bacillota</taxon>
        <taxon>Clostridia</taxon>
        <taxon>Lachnospirales</taxon>
        <taxon>Lachnospiraceae</taxon>
        <taxon>Ventrimonas</taxon>
    </lineage>
</organism>
<dbReference type="GO" id="GO:0016787">
    <property type="term" value="F:hydrolase activity"/>
    <property type="evidence" value="ECO:0007669"/>
    <property type="project" value="UniProtKB-KW"/>
</dbReference>
<dbReference type="PANTHER" id="PTHR21666:SF270">
    <property type="entry name" value="MUREIN HYDROLASE ACTIVATOR ENVC"/>
    <property type="match status" value="1"/>
</dbReference>
<evidence type="ECO:0000259" key="2">
    <source>
        <dbReference type="Pfam" id="PF01551"/>
    </source>
</evidence>
<proteinExistence type="predicted"/>
<dbReference type="Gene3D" id="2.70.70.10">
    <property type="entry name" value="Glucose Permease (Domain IIA)"/>
    <property type="match status" value="1"/>
</dbReference>
<dbReference type="Pfam" id="PF01551">
    <property type="entry name" value="Peptidase_M23"/>
    <property type="match status" value="1"/>
</dbReference>
<evidence type="ECO:0000313" key="3">
    <source>
        <dbReference type="EMBL" id="MEQ2564097.1"/>
    </source>
</evidence>
<gene>
    <name evidence="3" type="ORF">WMO41_13155</name>
</gene>
<keyword evidence="4" id="KW-1185">Reference proteome</keyword>
<dbReference type="InterPro" id="IPR011055">
    <property type="entry name" value="Dup_hybrid_motif"/>
</dbReference>
<dbReference type="SUPFAM" id="SSF51261">
    <property type="entry name" value="Duplicated hybrid motif"/>
    <property type="match status" value="1"/>
</dbReference>